<comment type="subcellular location">
    <subcellularLocation>
        <location evidence="1">Cell envelope</location>
    </subcellularLocation>
</comment>
<keyword evidence="3 4" id="KW-0732">Signal</keyword>
<dbReference type="InterPro" id="IPR025997">
    <property type="entry name" value="SBP_2_dom"/>
</dbReference>
<gene>
    <name evidence="6" type="ORF">FZ934_24965</name>
</gene>
<keyword evidence="6" id="KW-0614">Plasmid</keyword>
<dbReference type="OrthoDB" id="4827464at2"/>
<accession>A0A5Q0CDS1</accession>
<feature type="signal peptide" evidence="4">
    <location>
        <begin position="1"/>
        <end position="20"/>
    </location>
</feature>
<name>A0A5Q0CDS1_9HYPH</name>
<dbReference type="PANTHER" id="PTHR46847">
    <property type="entry name" value="D-ALLOSE-BINDING PERIPLASMIC PROTEIN-RELATED"/>
    <property type="match status" value="1"/>
</dbReference>
<evidence type="ECO:0000256" key="2">
    <source>
        <dbReference type="ARBA" id="ARBA00007639"/>
    </source>
</evidence>
<dbReference type="GO" id="GO:0030313">
    <property type="term" value="C:cell envelope"/>
    <property type="evidence" value="ECO:0007669"/>
    <property type="project" value="UniProtKB-SubCell"/>
</dbReference>
<evidence type="ECO:0000256" key="4">
    <source>
        <dbReference type="SAM" id="SignalP"/>
    </source>
</evidence>
<dbReference type="PANTHER" id="PTHR46847:SF1">
    <property type="entry name" value="D-ALLOSE-BINDING PERIPLASMIC PROTEIN-RELATED"/>
    <property type="match status" value="1"/>
</dbReference>
<feature type="domain" description="Periplasmic binding protein" evidence="5">
    <location>
        <begin position="30"/>
        <end position="279"/>
    </location>
</feature>
<dbReference type="AlphaFoldDB" id="A0A5Q0CDS1"/>
<dbReference type="Gene3D" id="3.40.50.2300">
    <property type="match status" value="2"/>
</dbReference>
<geneLocation type="plasmid" evidence="6 7">
    <name>unnamed</name>
</geneLocation>
<dbReference type="SUPFAM" id="SSF53822">
    <property type="entry name" value="Periplasmic binding protein-like I"/>
    <property type="match status" value="1"/>
</dbReference>
<evidence type="ECO:0000256" key="3">
    <source>
        <dbReference type="ARBA" id="ARBA00022729"/>
    </source>
</evidence>
<reference evidence="6 7" key="1">
    <citation type="submission" date="2019-08" db="EMBL/GenBank/DDBJ databases">
        <title>Prosopis cineraria nodule microbiome.</title>
        <authorList>
            <person name="Ali R."/>
            <person name="Chaluvadi S.R."/>
            <person name="Wang X."/>
        </authorList>
    </citation>
    <scope>NUCLEOTIDE SEQUENCE [LARGE SCALE GENOMIC DNA]</scope>
    <source>
        <strain evidence="6 7">BG7</strain>
        <plasmid evidence="6 7">unnamed</plasmid>
    </source>
</reference>
<dbReference type="GO" id="GO:0030246">
    <property type="term" value="F:carbohydrate binding"/>
    <property type="evidence" value="ECO:0007669"/>
    <property type="project" value="UniProtKB-ARBA"/>
</dbReference>
<dbReference type="InterPro" id="IPR028082">
    <property type="entry name" value="Peripla_BP_I"/>
</dbReference>
<feature type="chain" id="PRO_5024849648" evidence="4">
    <location>
        <begin position="21"/>
        <end position="300"/>
    </location>
</feature>
<keyword evidence="7" id="KW-1185">Reference proteome</keyword>
<comment type="similarity">
    <text evidence="2">Belongs to the bacterial solute-binding protein 2 family.</text>
</comment>
<evidence type="ECO:0000259" key="5">
    <source>
        <dbReference type="Pfam" id="PF13407"/>
    </source>
</evidence>
<dbReference type="EMBL" id="CP043499">
    <property type="protein sequence ID" value="QFY63502.1"/>
    <property type="molecule type" value="Genomic_DNA"/>
</dbReference>
<dbReference type="CDD" id="cd01536">
    <property type="entry name" value="PBP1_ABC_sugar_binding-like"/>
    <property type="match status" value="1"/>
</dbReference>
<dbReference type="KEGG" id="rgr:FZ934_24965"/>
<organism evidence="6 7">
    <name type="scientific">Rhizobium grahamii</name>
    <dbReference type="NCBI Taxonomy" id="1120045"/>
    <lineage>
        <taxon>Bacteria</taxon>
        <taxon>Pseudomonadati</taxon>
        <taxon>Pseudomonadota</taxon>
        <taxon>Alphaproteobacteria</taxon>
        <taxon>Hyphomicrobiales</taxon>
        <taxon>Rhizobiaceae</taxon>
        <taxon>Rhizobium/Agrobacterium group</taxon>
        <taxon>Rhizobium</taxon>
    </lineage>
</organism>
<evidence type="ECO:0000313" key="7">
    <source>
        <dbReference type="Proteomes" id="UP000326881"/>
    </source>
</evidence>
<evidence type="ECO:0000313" key="6">
    <source>
        <dbReference type="EMBL" id="QFY63502.1"/>
    </source>
</evidence>
<dbReference type="Pfam" id="PF13407">
    <property type="entry name" value="Peripla_BP_4"/>
    <property type="match status" value="1"/>
</dbReference>
<proteinExistence type="inferred from homology"/>
<dbReference type="Proteomes" id="UP000326881">
    <property type="component" value="Plasmid unnamed"/>
</dbReference>
<protein>
    <submittedName>
        <fullName evidence="6">Sugar ABC transporter substrate-binding protein</fullName>
    </submittedName>
</protein>
<dbReference type="RefSeq" id="WP_153273463.1">
    <property type="nucleotide sequence ID" value="NZ_CP043499.1"/>
</dbReference>
<sequence length="300" mass="30839">MKTVLLSSVAFAMMMGTAMADTYVVSMKGPAAGNPYWAAFEKGAKEKGKELGVEVLVVAPPSETDIQAQISQIEDLIAQKVSGIALAPTDPAALGPVVDQAKEAGVNVVFVDGAGSNKDVPFVGTDNLAGGKLAGEFMCKKLEKGSDVAILQGVMTTTNGADRYNGAKEALEACGMKIVSAQPADWDRAKGLSVTESILSGNPKLKGIFGSNDNMALGAVEALKAAAKLDKVMVVGYDANPDAANSILAGEMTASVAQAPAKMAGLGIQTLVDLKAGKKVEMVTDPGTVLVTKENANDYK</sequence>
<evidence type="ECO:0000256" key="1">
    <source>
        <dbReference type="ARBA" id="ARBA00004196"/>
    </source>
</evidence>